<dbReference type="Pfam" id="PF01963">
    <property type="entry name" value="TraB_PrgY_gumN"/>
    <property type="match status" value="1"/>
</dbReference>
<dbReference type="PANTHER" id="PTHR40590">
    <property type="entry name" value="CYTOPLASMIC PROTEIN-RELATED"/>
    <property type="match status" value="1"/>
</dbReference>
<dbReference type="STRING" id="680026.AB733_16130"/>
<feature type="chain" id="PRO_5030009251" evidence="1">
    <location>
        <begin position="23"/>
        <end position="288"/>
    </location>
</feature>
<gene>
    <name evidence="2" type="ORF">C9I94_00475</name>
</gene>
<organism evidence="2 3">
    <name type="scientific">Photobacterium swingsii</name>
    <dbReference type="NCBI Taxonomy" id="680026"/>
    <lineage>
        <taxon>Bacteria</taxon>
        <taxon>Pseudomonadati</taxon>
        <taxon>Pseudomonadota</taxon>
        <taxon>Gammaproteobacteria</taxon>
        <taxon>Vibrionales</taxon>
        <taxon>Vibrionaceae</taxon>
        <taxon>Photobacterium</taxon>
    </lineage>
</organism>
<accession>A0A0J8XW74</accession>
<reference evidence="2 3" key="1">
    <citation type="submission" date="2018-01" db="EMBL/GenBank/DDBJ databases">
        <title>Whole genome sequencing of Histamine producing bacteria.</title>
        <authorList>
            <person name="Butler K."/>
        </authorList>
    </citation>
    <scope>NUCLEOTIDE SEQUENCE [LARGE SCALE GENOMIC DNA]</scope>
    <source>
        <strain evidence="2 3">DSM 24669</strain>
    </source>
</reference>
<keyword evidence="3" id="KW-1185">Reference proteome</keyword>
<dbReference type="PANTHER" id="PTHR40590:SF1">
    <property type="entry name" value="CYTOPLASMIC PROTEIN"/>
    <property type="match status" value="1"/>
</dbReference>
<dbReference type="CDD" id="cd14789">
    <property type="entry name" value="Tiki"/>
    <property type="match status" value="1"/>
</dbReference>
<feature type="signal peptide" evidence="1">
    <location>
        <begin position="1"/>
        <end position="22"/>
    </location>
</feature>
<proteinExistence type="predicted"/>
<dbReference type="InterPro" id="IPR002816">
    <property type="entry name" value="TraB/PrgY/GumN_fam"/>
</dbReference>
<evidence type="ECO:0000313" key="3">
    <source>
        <dbReference type="Proteomes" id="UP000240481"/>
    </source>
</evidence>
<dbReference type="Proteomes" id="UP000240481">
    <property type="component" value="Unassembled WGS sequence"/>
</dbReference>
<dbReference type="InterPro" id="IPR047111">
    <property type="entry name" value="YbaP-like"/>
</dbReference>
<protein>
    <submittedName>
        <fullName evidence="2">TraB/GumN family protein</fullName>
    </submittedName>
</protein>
<dbReference type="AlphaFoldDB" id="A0A0J8XW74"/>
<evidence type="ECO:0000313" key="2">
    <source>
        <dbReference type="EMBL" id="PSW26501.1"/>
    </source>
</evidence>
<evidence type="ECO:0000256" key="1">
    <source>
        <dbReference type="SAM" id="SignalP"/>
    </source>
</evidence>
<sequence>MLKSFISKLFIVLPFLASSAFAEPMVWHATDGHRQFTILGSIHVGTQDMYPLPEIFLNHWQAADGLIVEANILDTKMPSFTFNPPLTHALLNESDTQKLNQIAKQLKLAPNDLAYAPPWYSVMSIQLALAYNLGLQTELGVDYILLERAANQSMPIHQLESVAKQLDMMKKLPNNGLDMLLETIHDWDEVDDQLDCLIAAWQDGDKEKLDRLFIASSYSDETDFMLIDQRNTNWVEQLSDMKKYPAGNYMLVVGAFHLIGKQGLPNLLKEKGFSVQLLTQTEKSQCEW</sequence>
<name>A0A0J8XW74_9GAMM</name>
<dbReference type="RefSeq" id="WP_048899698.1">
    <property type="nucleotide sequence ID" value="NZ_AP024852.1"/>
</dbReference>
<keyword evidence="1" id="KW-0732">Signal</keyword>
<dbReference type="EMBL" id="PYLZ01000001">
    <property type="protein sequence ID" value="PSW26501.1"/>
    <property type="molecule type" value="Genomic_DNA"/>
</dbReference>
<comment type="caution">
    <text evidence="2">The sequence shown here is derived from an EMBL/GenBank/DDBJ whole genome shotgun (WGS) entry which is preliminary data.</text>
</comment>
<dbReference type="OrthoDB" id="357294at2"/>